<reference evidence="1" key="2">
    <citation type="journal article" date="2015" name="Data Brief">
        <title>Shoot transcriptome of the giant reed, Arundo donax.</title>
        <authorList>
            <person name="Barrero R.A."/>
            <person name="Guerrero F.D."/>
            <person name="Moolhuijzen P."/>
            <person name="Goolsby J.A."/>
            <person name="Tidwell J."/>
            <person name="Bellgard S.E."/>
            <person name="Bellgard M.I."/>
        </authorList>
    </citation>
    <scope>NUCLEOTIDE SEQUENCE</scope>
    <source>
        <tissue evidence="1">Shoot tissue taken approximately 20 cm above the soil surface</tissue>
    </source>
</reference>
<reference evidence="1" key="1">
    <citation type="submission" date="2014-09" db="EMBL/GenBank/DDBJ databases">
        <authorList>
            <person name="Magalhaes I.L.F."/>
            <person name="Oliveira U."/>
            <person name="Santos F.R."/>
            <person name="Vidigal T.H.D.A."/>
            <person name="Brescovit A.D."/>
            <person name="Santos A.J."/>
        </authorList>
    </citation>
    <scope>NUCLEOTIDE SEQUENCE</scope>
    <source>
        <tissue evidence="1">Shoot tissue taken approximately 20 cm above the soil surface</tissue>
    </source>
</reference>
<accession>A0A0A9HRE9</accession>
<name>A0A0A9HRE9_ARUDO</name>
<sequence length="104" mass="11897">MYSLCSRNYFLTYHIRKIGSAHYLRVDKLAQISKRTGTPALSSVYCTASKCRYLKNFIVQSSLLHVSRGMLGVTYNEKAAAALEDIRTSQPHQLHLRLREKPHS</sequence>
<organism evidence="1">
    <name type="scientific">Arundo donax</name>
    <name type="common">Giant reed</name>
    <name type="synonym">Donax arundinaceus</name>
    <dbReference type="NCBI Taxonomy" id="35708"/>
    <lineage>
        <taxon>Eukaryota</taxon>
        <taxon>Viridiplantae</taxon>
        <taxon>Streptophyta</taxon>
        <taxon>Embryophyta</taxon>
        <taxon>Tracheophyta</taxon>
        <taxon>Spermatophyta</taxon>
        <taxon>Magnoliopsida</taxon>
        <taxon>Liliopsida</taxon>
        <taxon>Poales</taxon>
        <taxon>Poaceae</taxon>
        <taxon>PACMAD clade</taxon>
        <taxon>Arundinoideae</taxon>
        <taxon>Arundineae</taxon>
        <taxon>Arundo</taxon>
    </lineage>
</organism>
<proteinExistence type="predicted"/>
<protein>
    <submittedName>
        <fullName evidence="1">Uncharacterized protein</fullName>
    </submittedName>
</protein>
<evidence type="ECO:0000313" key="1">
    <source>
        <dbReference type="EMBL" id="JAE39690.1"/>
    </source>
</evidence>
<dbReference type="AlphaFoldDB" id="A0A0A9HRE9"/>
<dbReference type="EMBL" id="GBRH01158206">
    <property type="protein sequence ID" value="JAE39690.1"/>
    <property type="molecule type" value="Transcribed_RNA"/>
</dbReference>